<evidence type="ECO:0000313" key="1">
    <source>
        <dbReference type="EMBL" id="AEM79341.1"/>
    </source>
</evidence>
<dbReference type="RefSeq" id="WP_014063288.1">
    <property type="nucleotide sequence ID" value="NC_015958.1"/>
</dbReference>
<keyword evidence="2" id="KW-1185">Reference proteome</keyword>
<dbReference type="Proteomes" id="UP000008276">
    <property type="component" value="Chromosome"/>
</dbReference>
<dbReference type="HOGENOM" id="CLU_1395747_0_0_9"/>
<gene>
    <name evidence="1" type="ORF">Thewi_1962</name>
</gene>
<evidence type="ECO:0000313" key="2">
    <source>
        <dbReference type="Proteomes" id="UP000008276"/>
    </source>
</evidence>
<dbReference type="AlphaFoldDB" id="G2MRH9"/>
<accession>G2MRH9</accession>
<dbReference type="EMBL" id="CP002991">
    <property type="protein sequence ID" value="AEM79341.1"/>
    <property type="molecule type" value="Genomic_DNA"/>
</dbReference>
<name>G2MRH9_9THEO</name>
<dbReference type="KEGG" id="twi:Thewi_1962"/>
<protein>
    <submittedName>
        <fullName evidence="1">Uncharacterized protein</fullName>
    </submittedName>
</protein>
<organism evidence="1 2">
    <name type="scientific">Thermoanaerobacter wiegelii Rt8.B1</name>
    <dbReference type="NCBI Taxonomy" id="697303"/>
    <lineage>
        <taxon>Bacteria</taxon>
        <taxon>Bacillati</taxon>
        <taxon>Bacillota</taxon>
        <taxon>Clostridia</taxon>
        <taxon>Thermoanaerobacterales</taxon>
        <taxon>Thermoanaerobacteraceae</taxon>
        <taxon>Thermoanaerobacter</taxon>
    </lineage>
</organism>
<proteinExistence type="predicted"/>
<reference evidence="1 2" key="1">
    <citation type="submission" date="2011-08" db="EMBL/GenBank/DDBJ databases">
        <title>Complete sequence of Thermoanaerobacter wiegelii Rt8.B1.</title>
        <authorList>
            <consortium name="US DOE Joint Genome Institute"/>
            <person name="Lucas S."/>
            <person name="Han J."/>
            <person name="Lapidus A."/>
            <person name="Cheng J.-F."/>
            <person name="Goodwin L."/>
            <person name="Pitluck S."/>
            <person name="Peters L."/>
            <person name="Mikhailova N."/>
            <person name="Zeytun A."/>
            <person name="Daligault H."/>
            <person name="Detter J.C."/>
            <person name="Han C."/>
            <person name="Tapia R."/>
            <person name="Land M."/>
            <person name="Hauser L."/>
            <person name="Kyrpides N."/>
            <person name="Ivanova N."/>
            <person name="Pagani I."/>
            <person name="Hemme C."/>
            <person name="Woyke T."/>
        </authorList>
    </citation>
    <scope>NUCLEOTIDE SEQUENCE [LARGE SCALE GENOMIC DNA]</scope>
    <source>
        <strain evidence="1 2">Rt8.B1</strain>
    </source>
</reference>
<sequence>MVSFVELFQTGCPGRDKFLSRFFGLFNEEVVRYWCKYPQAPYEDLGRPTLYEPGEKRGHTLDFTLRHKETRRIFIAEMKCELEFENYRYLALREPWQLEHHRSQKAFCKFLELAKNPEAYEVRVGGSQIRVDGAVLIWGVVLPEGRRTVIEKYGFAEVLAVEDMIKDLRQWKPGEWIQRIEQIQGWVNQLLEALK</sequence>